<keyword evidence="1" id="KW-0732">Signal</keyword>
<feature type="signal peptide" evidence="1">
    <location>
        <begin position="1"/>
        <end position="17"/>
    </location>
</feature>
<dbReference type="AlphaFoldDB" id="F2DYC5"/>
<proteinExistence type="evidence at transcript level"/>
<feature type="chain" id="PRO_5003277619" evidence="1">
    <location>
        <begin position="18"/>
        <end position="50"/>
    </location>
</feature>
<organism evidence="2">
    <name type="scientific">Hordeum vulgare subsp. vulgare</name>
    <name type="common">Domesticated barley</name>
    <dbReference type="NCBI Taxonomy" id="112509"/>
    <lineage>
        <taxon>Eukaryota</taxon>
        <taxon>Viridiplantae</taxon>
        <taxon>Streptophyta</taxon>
        <taxon>Embryophyta</taxon>
        <taxon>Tracheophyta</taxon>
        <taxon>Spermatophyta</taxon>
        <taxon>Magnoliopsida</taxon>
        <taxon>Liliopsida</taxon>
        <taxon>Poales</taxon>
        <taxon>Poaceae</taxon>
        <taxon>BOP clade</taxon>
        <taxon>Pooideae</taxon>
        <taxon>Triticodae</taxon>
        <taxon>Triticeae</taxon>
        <taxon>Hordeinae</taxon>
        <taxon>Hordeum</taxon>
    </lineage>
</organism>
<accession>F2DYC5</accession>
<name>F2DYC5_HORVV</name>
<evidence type="ECO:0000256" key="1">
    <source>
        <dbReference type="SAM" id="SignalP"/>
    </source>
</evidence>
<reference evidence="2" key="1">
    <citation type="journal article" date="2011" name="Plant Physiol.">
        <title>Comprehensive sequence analysis of 24,783 barley full-length cDNAs derived from 12 clone libraries.</title>
        <authorList>
            <person name="Matsumoto T."/>
            <person name="Tanaka T."/>
            <person name="Sakai H."/>
            <person name="Amano N."/>
            <person name="Kanamori H."/>
            <person name="Kurita K."/>
            <person name="Kikuta A."/>
            <person name="Kamiya K."/>
            <person name="Yamamoto M."/>
            <person name="Ikawa H."/>
            <person name="Fujii N."/>
            <person name="Hori K."/>
            <person name="Itoh T."/>
            <person name="Sato K."/>
        </authorList>
    </citation>
    <scope>NUCLEOTIDE SEQUENCE</scope>
</reference>
<evidence type="ECO:0000313" key="2">
    <source>
        <dbReference type="EMBL" id="BAK00097.1"/>
    </source>
</evidence>
<dbReference type="EMBL" id="AK368894">
    <property type="protein sequence ID" value="BAK00097.1"/>
    <property type="molecule type" value="mRNA"/>
</dbReference>
<sequence>MVVVSVWLGLFSSTCLYFCGEKQRVGDSSQSKFSCYFCFRSRSFILGQTR</sequence>
<protein>
    <submittedName>
        <fullName evidence="2">Predicted protein</fullName>
    </submittedName>
</protein>